<gene>
    <name evidence="2" type="ORF">CLV37_11930</name>
</gene>
<evidence type="ECO:0000313" key="2">
    <source>
        <dbReference type="EMBL" id="PRY09922.1"/>
    </source>
</evidence>
<evidence type="ECO:0000256" key="1">
    <source>
        <dbReference type="SAM" id="MobiDB-lite"/>
    </source>
</evidence>
<feature type="compositionally biased region" description="Pro residues" evidence="1">
    <location>
        <begin position="245"/>
        <end position="254"/>
    </location>
</feature>
<organism evidence="2 3">
    <name type="scientific">Kineococcus rhizosphaerae</name>
    <dbReference type="NCBI Taxonomy" id="559628"/>
    <lineage>
        <taxon>Bacteria</taxon>
        <taxon>Bacillati</taxon>
        <taxon>Actinomycetota</taxon>
        <taxon>Actinomycetes</taxon>
        <taxon>Kineosporiales</taxon>
        <taxon>Kineosporiaceae</taxon>
        <taxon>Kineococcus</taxon>
    </lineage>
</organism>
<feature type="compositionally biased region" description="Low complexity" evidence="1">
    <location>
        <begin position="255"/>
        <end position="265"/>
    </location>
</feature>
<accession>A0A2T0QWT0</accession>
<dbReference type="Proteomes" id="UP000238083">
    <property type="component" value="Unassembled WGS sequence"/>
</dbReference>
<dbReference type="OrthoDB" id="5181251at2"/>
<dbReference type="AlphaFoldDB" id="A0A2T0QWT0"/>
<keyword evidence="3" id="KW-1185">Reference proteome</keyword>
<comment type="caution">
    <text evidence="2">The sequence shown here is derived from an EMBL/GenBank/DDBJ whole genome shotgun (WGS) entry which is preliminary data.</text>
</comment>
<protein>
    <recommendedName>
        <fullName evidence="4">TcpE family protein</fullName>
    </recommendedName>
</protein>
<name>A0A2T0QWT0_9ACTN</name>
<dbReference type="EMBL" id="PVZF01000019">
    <property type="protein sequence ID" value="PRY09922.1"/>
    <property type="molecule type" value="Genomic_DNA"/>
</dbReference>
<evidence type="ECO:0000313" key="3">
    <source>
        <dbReference type="Proteomes" id="UP000238083"/>
    </source>
</evidence>
<evidence type="ECO:0008006" key="4">
    <source>
        <dbReference type="Google" id="ProtNLM"/>
    </source>
</evidence>
<reference evidence="2 3" key="1">
    <citation type="submission" date="2018-03" db="EMBL/GenBank/DDBJ databases">
        <title>Genomic Encyclopedia of Archaeal and Bacterial Type Strains, Phase II (KMG-II): from individual species to whole genera.</title>
        <authorList>
            <person name="Goeker M."/>
        </authorList>
    </citation>
    <scope>NUCLEOTIDE SEQUENCE [LARGE SCALE GENOMIC DNA]</scope>
    <source>
        <strain evidence="2 3">DSM 19711</strain>
    </source>
</reference>
<sequence length="287" mass="29766">MSIEQLPPHVRVTRFYTAVRRIPTLVGKLPNGGFIPGGPYTLGQVAVMLLVAVGGFYTMPWWGGGQGANLGNFIKLALAVVLTSMASSKLRWRGRQVLPALRGAVYSYTHGSQPRQGGRTPTGTGPQRLRTNILIIEELPAPATRALAPDPRAQKVEGTFDPGSEVGRSNLQPTRKRPLTTSPTASATASPAASAVAAPARAGAPARRQSPAAASASLRIGARPRRTLHAGAAAAAGASTASPSPGAPTAPRRPAPGSGRRQSSSSDRDDRNEVTELVELVNTGGGR</sequence>
<feature type="compositionally biased region" description="Low complexity" evidence="1">
    <location>
        <begin position="179"/>
        <end position="217"/>
    </location>
</feature>
<feature type="compositionally biased region" description="Low complexity" evidence="1">
    <location>
        <begin position="230"/>
        <end position="244"/>
    </location>
</feature>
<dbReference type="RefSeq" id="WP_146149582.1">
    <property type="nucleotide sequence ID" value="NZ_PVZF01000019.1"/>
</dbReference>
<proteinExistence type="predicted"/>
<feature type="region of interest" description="Disordered" evidence="1">
    <location>
        <begin position="144"/>
        <end position="287"/>
    </location>
</feature>